<dbReference type="Proteomes" id="UP000697710">
    <property type="component" value="Unassembled WGS sequence"/>
</dbReference>
<dbReference type="Gene3D" id="1.25.40.10">
    <property type="entry name" value="Tetratricopeptide repeat domain"/>
    <property type="match status" value="1"/>
</dbReference>
<reference evidence="2" key="1">
    <citation type="submission" date="2020-04" db="EMBL/GenBank/DDBJ databases">
        <authorList>
            <person name="Zhang T."/>
        </authorList>
    </citation>
    <scope>NUCLEOTIDE SEQUENCE</scope>
    <source>
        <strain evidence="2">HKST-UBA01</strain>
    </source>
</reference>
<evidence type="ECO:0000313" key="3">
    <source>
        <dbReference type="Proteomes" id="UP000697710"/>
    </source>
</evidence>
<comment type="caution">
    <text evidence="2">The sequence shown here is derived from an EMBL/GenBank/DDBJ whole genome shotgun (WGS) entry which is preliminary data.</text>
</comment>
<proteinExistence type="predicted"/>
<gene>
    <name evidence="2" type="ORF">KC729_20685</name>
</gene>
<dbReference type="InterPro" id="IPR011990">
    <property type="entry name" value="TPR-like_helical_dom_sf"/>
</dbReference>
<dbReference type="EMBL" id="JAGQHR010000996">
    <property type="protein sequence ID" value="MCA9730113.1"/>
    <property type="molecule type" value="Genomic_DNA"/>
</dbReference>
<evidence type="ECO:0000256" key="1">
    <source>
        <dbReference type="SAM" id="MobiDB-lite"/>
    </source>
</evidence>
<evidence type="ECO:0008006" key="4">
    <source>
        <dbReference type="Google" id="ProtNLM"/>
    </source>
</evidence>
<sequence>MGLFGFNAEKKIAQARRQAADGKLYDALRSYEEVAERADQAALREAAESEARDIRTRMIEARVEEADAFEAAGDLVAAKDRLQTALDLAGDDLPRERLDERLRAIESPRRPTRVSPEAPPQDLLPDPEEDPHRGAIRAEPTDPHDLYGEDPEQEFEMLMHTLDPNLVALYQQQGEPFRLGFLALTRGAPRAAIEQFDRMDWDPLPPAPVAFERARALLLARRAEEALELADRIEDAGPAGRWLRVEALRDLGRVDDAVVAATELVNAQPANTLESDTLLAWTLIEAGRPEEAYEHLEGWLDRGLPEEDLLVPAAQALSMLERGEEAAHLLENLIQYRLESSLATGREPNFPVQAGRRLLSLYGRAGRPPAEYQALLMHLVDFDPERGEQYRSLLLRK</sequence>
<name>A0A956M3G0_UNCEI</name>
<accession>A0A956M3G0</accession>
<organism evidence="2 3">
    <name type="scientific">Eiseniibacteriota bacterium</name>
    <dbReference type="NCBI Taxonomy" id="2212470"/>
    <lineage>
        <taxon>Bacteria</taxon>
        <taxon>Candidatus Eiseniibacteriota</taxon>
    </lineage>
</organism>
<dbReference type="AlphaFoldDB" id="A0A956M3G0"/>
<feature type="region of interest" description="Disordered" evidence="1">
    <location>
        <begin position="102"/>
        <end position="149"/>
    </location>
</feature>
<dbReference type="SUPFAM" id="SSF48452">
    <property type="entry name" value="TPR-like"/>
    <property type="match status" value="1"/>
</dbReference>
<protein>
    <recommendedName>
        <fullName evidence="4">Tetratricopeptide repeat protein</fullName>
    </recommendedName>
</protein>
<evidence type="ECO:0000313" key="2">
    <source>
        <dbReference type="EMBL" id="MCA9730113.1"/>
    </source>
</evidence>
<reference evidence="2" key="2">
    <citation type="journal article" date="2021" name="Microbiome">
        <title>Successional dynamics and alternative stable states in a saline activated sludge microbial community over 9 years.</title>
        <authorList>
            <person name="Wang Y."/>
            <person name="Ye J."/>
            <person name="Ju F."/>
            <person name="Liu L."/>
            <person name="Boyd J.A."/>
            <person name="Deng Y."/>
            <person name="Parks D.H."/>
            <person name="Jiang X."/>
            <person name="Yin X."/>
            <person name="Woodcroft B.J."/>
            <person name="Tyson G.W."/>
            <person name="Hugenholtz P."/>
            <person name="Polz M.F."/>
            <person name="Zhang T."/>
        </authorList>
    </citation>
    <scope>NUCLEOTIDE SEQUENCE</scope>
    <source>
        <strain evidence="2">HKST-UBA01</strain>
    </source>
</reference>